<accession>A0A9E1BCW8</accession>
<sequence length="161" mass="18601">MSIFNVKLFLSHFARNGSNPFKNINQKEARTCKMSDNDKFLRAKAFGKSYELDQVMNELCLVLFKDEFITRNIIKCGAQRSDVYRFVKTDDDLQILSDLSFMLRYMLANMAGEQAKDKEELKDLFFTASILLKGASSIQELAYTFKDVARFYKNYYGGKSA</sequence>
<dbReference type="EMBL" id="JAHAKR010000034">
    <property type="protein sequence ID" value="MBS5829498.1"/>
    <property type="molecule type" value="Genomic_DNA"/>
</dbReference>
<evidence type="ECO:0000313" key="2">
    <source>
        <dbReference type="Proteomes" id="UP000824019"/>
    </source>
</evidence>
<protein>
    <submittedName>
        <fullName evidence="1">Uncharacterized protein</fullName>
    </submittedName>
</protein>
<name>A0A9E1BCW8_9BACT</name>
<dbReference type="Proteomes" id="UP000824019">
    <property type="component" value="Unassembled WGS sequence"/>
</dbReference>
<evidence type="ECO:0000313" key="1">
    <source>
        <dbReference type="EMBL" id="MBS5829498.1"/>
    </source>
</evidence>
<gene>
    <name evidence="1" type="ORF">KIC69_01535</name>
</gene>
<dbReference type="AlphaFoldDB" id="A0A9E1BCW8"/>
<dbReference type="RefSeq" id="WP_103581860.1">
    <property type="nucleotide sequence ID" value="NZ_POZB01000137.1"/>
</dbReference>
<reference evidence="1" key="1">
    <citation type="submission" date="2021-02" db="EMBL/GenBank/DDBJ databases">
        <title>Infant gut strain persistence is associated with maternal origin, phylogeny, and functional potential including surface adhesion and iron acquisition.</title>
        <authorList>
            <person name="Lou Y.C."/>
        </authorList>
    </citation>
    <scope>NUCLEOTIDE SEQUENCE</scope>
    <source>
        <strain evidence="1">L3_101_000G1_dasL3_101_000G1_concoct_7_sub</strain>
    </source>
</reference>
<proteinExistence type="predicted"/>
<comment type="caution">
    <text evidence="1">The sequence shown here is derived from an EMBL/GenBank/DDBJ whole genome shotgun (WGS) entry which is preliminary data.</text>
</comment>
<organism evidence="1 2">
    <name type="scientific">Campylobacter concisus</name>
    <dbReference type="NCBI Taxonomy" id="199"/>
    <lineage>
        <taxon>Bacteria</taxon>
        <taxon>Pseudomonadati</taxon>
        <taxon>Campylobacterota</taxon>
        <taxon>Epsilonproteobacteria</taxon>
        <taxon>Campylobacterales</taxon>
        <taxon>Campylobacteraceae</taxon>
        <taxon>Campylobacter</taxon>
    </lineage>
</organism>